<protein>
    <submittedName>
        <fullName evidence="3">DUF4245 domain-containing protein</fullName>
    </submittedName>
</protein>
<keyword evidence="2" id="KW-0472">Membrane</keyword>
<evidence type="ECO:0000313" key="4">
    <source>
        <dbReference type="Proteomes" id="UP000680588"/>
    </source>
</evidence>
<evidence type="ECO:0000256" key="1">
    <source>
        <dbReference type="SAM" id="MobiDB-lite"/>
    </source>
</evidence>
<evidence type="ECO:0000313" key="3">
    <source>
        <dbReference type="EMBL" id="QWQ37878.1"/>
    </source>
</evidence>
<proteinExistence type="predicted"/>
<evidence type="ECO:0000256" key="2">
    <source>
        <dbReference type="SAM" id="Phobius"/>
    </source>
</evidence>
<dbReference type="KEGG" id="asun:KG104_04845"/>
<dbReference type="Proteomes" id="UP000680588">
    <property type="component" value="Chromosome"/>
</dbReference>
<accession>A0A975S8Q8</accession>
<organism evidence="3 4">
    <name type="scientific">Arthrobacter sunyaminii</name>
    <dbReference type="NCBI Taxonomy" id="2816859"/>
    <lineage>
        <taxon>Bacteria</taxon>
        <taxon>Bacillati</taxon>
        <taxon>Actinomycetota</taxon>
        <taxon>Actinomycetes</taxon>
        <taxon>Micrococcales</taxon>
        <taxon>Micrococcaceae</taxon>
        <taxon>Arthrobacter</taxon>
    </lineage>
</organism>
<dbReference type="EMBL" id="CP076456">
    <property type="protein sequence ID" value="QWQ37878.1"/>
    <property type="molecule type" value="Genomic_DNA"/>
</dbReference>
<gene>
    <name evidence="3" type="ORF">KG104_04845</name>
</gene>
<keyword evidence="2" id="KW-0812">Transmembrane</keyword>
<dbReference type="AlphaFoldDB" id="A0A975S8Q8"/>
<feature type="transmembrane region" description="Helical" evidence="2">
    <location>
        <begin position="34"/>
        <end position="54"/>
    </location>
</feature>
<keyword evidence="4" id="KW-1185">Reference proteome</keyword>
<feature type="region of interest" description="Disordered" evidence="1">
    <location>
        <begin position="1"/>
        <end position="23"/>
    </location>
</feature>
<keyword evidence="2" id="KW-1133">Transmembrane helix</keyword>
<feature type="compositionally biased region" description="Polar residues" evidence="1">
    <location>
        <begin position="8"/>
        <end position="23"/>
    </location>
</feature>
<reference evidence="3" key="1">
    <citation type="submission" date="2021-06" db="EMBL/GenBank/DDBJ databases">
        <title>Novel species in genus Arthrobacter.</title>
        <authorList>
            <person name="Zhang G."/>
        </authorList>
    </citation>
    <scope>NUCLEOTIDE SEQUENCE</scope>
    <source>
        <strain evidence="3">Zg-ZUI122</strain>
    </source>
</reference>
<dbReference type="Pfam" id="PF14030">
    <property type="entry name" value="DUF4245"/>
    <property type="match status" value="1"/>
</dbReference>
<sequence length="200" mass="20916">MSDHGKVSEQQQDQETPVTPVLTQKQAKRANATVIGMLIATGITVLLVLIPVLLNPAPKMQVRSVDVKATAAQAAGDAGYAPLAPDLPEGWSANYARWEATGSAGVPVWEVGYVTPGMEFIRLSETGAGNPTWIAQTSGDAKVAGERTAGGQTWELRDSADGKASMVLELNGLTVVLTGEADLAEFDVLAEAVVSDLSNE</sequence>
<name>A0A975S8Q8_9MICC</name>
<dbReference type="InterPro" id="IPR025339">
    <property type="entry name" value="DUF4245"/>
</dbReference>